<protein>
    <submittedName>
        <fullName evidence="5">Uncharacterized protein</fullName>
    </submittedName>
</protein>
<dbReference type="GO" id="GO:0016846">
    <property type="term" value="F:carbon-sulfur lyase activity"/>
    <property type="evidence" value="ECO:0007669"/>
    <property type="project" value="TreeGrafter"/>
</dbReference>
<dbReference type="GO" id="GO:0005737">
    <property type="term" value="C:cytoplasm"/>
    <property type="evidence" value="ECO:0007669"/>
    <property type="project" value="TreeGrafter"/>
</dbReference>
<gene>
    <name evidence="5" type="ORF">WR25_06250</name>
</gene>
<dbReference type="Pfam" id="PF01053">
    <property type="entry name" value="Cys_Met_Meta_PP"/>
    <property type="match status" value="1"/>
</dbReference>
<evidence type="ECO:0000313" key="5">
    <source>
        <dbReference type="EMBL" id="PAV90802.1"/>
    </source>
</evidence>
<sequence length="413" mass="45679">MSFPFPRGQNVTEEKMGEDFAKLHVCTRIQVSHAKPLESCDPVVVPIYQTTAYRFKTAAQWSEPNHGSNYCYQRCGNPTTENVEVIINEIEQGQGTLLYSSGLAAGTAVFLEFLDPKSHMICMIPIYSSTFTFFVDTLVRWGAEITFIDVDAEGDNLVQAVEKAMKPNTKLVFCEIFGNPTVSIPDVLGTIEVAHKHNAIYLIDTTFASPYIVQPIKFGADLVLHSCSKYLGGHTDIIGGCVTCRDEANWKRLKSQQLTTGSSMSPFDASLLARGIKTLAIRLDRISDNAVIVAQHLEKHPKVKWVKYPGLESHPGHKYANQMMSKFSGMMAFDVGTSEKATKLVENLRIIVHSISLGGTESKIEHPLSMSHGKQLITKGWLGTIPEGMLRFSIGIENPNDIIADLDQALEKI</sequence>
<dbReference type="GO" id="GO:0030170">
    <property type="term" value="F:pyridoxal phosphate binding"/>
    <property type="evidence" value="ECO:0007669"/>
    <property type="project" value="InterPro"/>
</dbReference>
<evidence type="ECO:0000256" key="2">
    <source>
        <dbReference type="ARBA" id="ARBA00022898"/>
    </source>
</evidence>
<organism evidence="5 6">
    <name type="scientific">Diploscapter pachys</name>
    <dbReference type="NCBI Taxonomy" id="2018661"/>
    <lineage>
        <taxon>Eukaryota</taxon>
        <taxon>Metazoa</taxon>
        <taxon>Ecdysozoa</taxon>
        <taxon>Nematoda</taxon>
        <taxon>Chromadorea</taxon>
        <taxon>Rhabditida</taxon>
        <taxon>Rhabditina</taxon>
        <taxon>Rhabditomorpha</taxon>
        <taxon>Rhabditoidea</taxon>
        <taxon>Rhabditidae</taxon>
        <taxon>Diploscapter</taxon>
    </lineage>
</organism>
<feature type="modified residue" description="N6-(pyridoxal phosphate)lysine" evidence="3">
    <location>
        <position position="229"/>
    </location>
</feature>
<accession>A0A2A2LX55</accession>
<dbReference type="PANTHER" id="PTHR11808">
    <property type="entry name" value="TRANS-SULFURATION ENZYME FAMILY MEMBER"/>
    <property type="match status" value="1"/>
</dbReference>
<keyword evidence="6" id="KW-1185">Reference proteome</keyword>
<dbReference type="OrthoDB" id="3512640at2759"/>
<dbReference type="STRING" id="2018661.A0A2A2LX55"/>
<reference evidence="5 6" key="1">
    <citation type="journal article" date="2017" name="Curr. Biol.">
        <title>Genome architecture and evolution of a unichromosomal asexual nematode.</title>
        <authorList>
            <person name="Fradin H."/>
            <person name="Zegar C."/>
            <person name="Gutwein M."/>
            <person name="Lucas J."/>
            <person name="Kovtun M."/>
            <person name="Corcoran D."/>
            <person name="Baugh L.R."/>
            <person name="Kiontke K."/>
            <person name="Gunsalus K."/>
            <person name="Fitch D.H."/>
            <person name="Piano F."/>
        </authorList>
    </citation>
    <scope>NUCLEOTIDE SEQUENCE [LARGE SCALE GENOMIC DNA]</scope>
    <source>
        <strain evidence="5">PF1309</strain>
    </source>
</reference>
<keyword evidence="2 3" id="KW-0663">Pyridoxal phosphate</keyword>
<dbReference type="GO" id="GO:0019344">
    <property type="term" value="P:cysteine biosynthetic process"/>
    <property type="evidence" value="ECO:0007669"/>
    <property type="project" value="UniProtKB-UniPathway"/>
</dbReference>
<dbReference type="Gene3D" id="3.40.640.10">
    <property type="entry name" value="Type I PLP-dependent aspartate aminotransferase-like (Major domain)"/>
    <property type="match status" value="1"/>
</dbReference>
<evidence type="ECO:0000256" key="3">
    <source>
        <dbReference type="PIRSR" id="PIRSR001434-2"/>
    </source>
</evidence>
<dbReference type="FunFam" id="3.40.640.10:FF:000046">
    <property type="entry name" value="Cystathionine gamma-lyase"/>
    <property type="match status" value="1"/>
</dbReference>
<evidence type="ECO:0000256" key="1">
    <source>
        <dbReference type="ARBA" id="ARBA00001933"/>
    </source>
</evidence>
<comment type="caution">
    <text evidence="5">The sequence shown here is derived from an EMBL/GenBank/DDBJ whole genome shotgun (WGS) entry which is preliminary data.</text>
</comment>
<evidence type="ECO:0000313" key="6">
    <source>
        <dbReference type="Proteomes" id="UP000218231"/>
    </source>
</evidence>
<comment type="cofactor">
    <cofactor evidence="1 4">
        <name>pyridoxal 5'-phosphate</name>
        <dbReference type="ChEBI" id="CHEBI:597326"/>
    </cofactor>
</comment>
<dbReference type="GO" id="GO:0019346">
    <property type="term" value="P:transsulfuration"/>
    <property type="evidence" value="ECO:0007669"/>
    <property type="project" value="InterPro"/>
</dbReference>
<dbReference type="PIRSF" id="PIRSF001434">
    <property type="entry name" value="CGS"/>
    <property type="match status" value="1"/>
</dbReference>
<comment type="similarity">
    <text evidence="4">Belongs to the trans-sulfuration enzymes family.</text>
</comment>
<dbReference type="SUPFAM" id="SSF53383">
    <property type="entry name" value="PLP-dependent transferases"/>
    <property type="match status" value="1"/>
</dbReference>
<name>A0A2A2LX55_9BILA</name>
<dbReference type="EMBL" id="LIAE01006351">
    <property type="protein sequence ID" value="PAV90802.1"/>
    <property type="molecule type" value="Genomic_DNA"/>
</dbReference>
<evidence type="ECO:0000256" key="4">
    <source>
        <dbReference type="RuleBase" id="RU362118"/>
    </source>
</evidence>
<proteinExistence type="inferred from homology"/>
<dbReference type="PANTHER" id="PTHR11808:SF80">
    <property type="entry name" value="CYSTATHIONINE GAMMA-LYASE"/>
    <property type="match status" value="1"/>
</dbReference>
<dbReference type="Gene3D" id="3.90.1150.10">
    <property type="entry name" value="Aspartate Aminotransferase, domain 1"/>
    <property type="match status" value="1"/>
</dbReference>
<dbReference type="AlphaFoldDB" id="A0A2A2LX55"/>
<dbReference type="UniPathway" id="UPA00136">
    <property type="reaction ID" value="UER00202"/>
</dbReference>
<dbReference type="Proteomes" id="UP000218231">
    <property type="component" value="Unassembled WGS sequence"/>
</dbReference>
<dbReference type="InterPro" id="IPR015421">
    <property type="entry name" value="PyrdxlP-dep_Trfase_major"/>
</dbReference>
<dbReference type="InterPro" id="IPR015424">
    <property type="entry name" value="PyrdxlP-dep_Trfase"/>
</dbReference>
<dbReference type="CDD" id="cd00614">
    <property type="entry name" value="CGS_like"/>
    <property type="match status" value="1"/>
</dbReference>
<dbReference type="InterPro" id="IPR000277">
    <property type="entry name" value="Cys/Met-Metab_PyrdxlP-dep_enz"/>
</dbReference>
<dbReference type="InterPro" id="IPR015422">
    <property type="entry name" value="PyrdxlP-dep_Trfase_small"/>
</dbReference>